<dbReference type="PROSITE" id="PS50995">
    <property type="entry name" value="HTH_MARR_2"/>
    <property type="match status" value="1"/>
</dbReference>
<dbReference type="Proteomes" id="UP000587760">
    <property type="component" value="Unassembled WGS sequence"/>
</dbReference>
<keyword evidence="1" id="KW-0805">Transcription regulation</keyword>
<dbReference type="SMART" id="SM00347">
    <property type="entry name" value="HTH_MARR"/>
    <property type="match status" value="1"/>
</dbReference>
<dbReference type="RefSeq" id="WP_184742677.1">
    <property type="nucleotide sequence ID" value="NZ_JACHGJ010000001.1"/>
</dbReference>
<dbReference type="PANTHER" id="PTHR42756">
    <property type="entry name" value="TRANSCRIPTIONAL REGULATOR, MARR"/>
    <property type="match status" value="1"/>
</dbReference>
<accession>A0A841R657</accession>
<sequence>MKEQELTRIFIEILPMLDNFFFKEFQGVYEQYKLNKTQHKTIIVIGTFNGSHMTEIWKRMGITKGNLSIIIDSLTKLGYVLCERHTDDRRKVSIHLTDSGMKIYEEAISEINENINRKLSAVSKEEKKKFIESISFIYKIAGKFPD</sequence>
<name>A0A841R657_9SPIO</name>
<dbReference type="SUPFAM" id="SSF46785">
    <property type="entry name" value="Winged helix' DNA-binding domain"/>
    <property type="match status" value="1"/>
</dbReference>
<dbReference type="InterPro" id="IPR036390">
    <property type="entry name" value="WH_DNA-bd_sf"/>
</dbReference>
<evidence type="ECO:0000256" key="1">
    <source>
        <dbReference type="ARBA" id="ARBA00023015"/>
    </source>
</evidence>
<dbReference type="GO" id="GO:0003700">
    <property type="term" value="F:DNA-binding transcription factor activity"/>
    <property type="evidence" value="ECO:0007669"/>
    <property type="project" value="InterPro"/>
</dbReference>
<organism evidence="5 6">
    <name type="scientific">Spirochaeta isovalerica</name>
    <dbReference type="NCBI Taxonomy" id="150"/>
    <lineage>
        <taxon>Bacteria</taxon>
        <taxon>Pseudomonadati</taxon>
        <taxon>Spirochaetota</taxon>
        <taxon>Spirochaetia</taxon>
        <taxon>Spirochaetales</taxon>
        <taxon>Spirochaetaceae</taxon>
        <taxon>Spirochaeta</taxon>
    </lineage>
</organism>
<reference evidence="5 6" key="1">
    <citation type="submission" date="2020-08" db="EMBL/GenBank/DDBJ databases">
        <title>Genomic Encyclopedia of Type Strains, Phase IV (KMG-IV): sequencing the most valuable type-strain genomes for metagenomic binning, comparative biology and taxonomic classification.</title>
        <authorList>
            <person name="Goeker M."/>
        </authorList>
    </citation>
    <scope>NUCLEOTIDE SEQUENCE [LARGE SCALE GENOMIC DNA]</scope>
    <source>
        <strain evidence="5 6">DSM 2461</strain>
    </source>
</reference>
<dbReference type="Pfam" id="PF01047">
    <property type="entry name" value="MarR"/>
    <property type="match status" value="1"/>
</dbReference>
<evidence type="ECO:0000313" key="5">
    <source>
        <dbReference type="EMBL" id="MBB6478647.1"/>
    </source>
</evidence>
<dbReference type="Gene3D" id="1.10.10.10">
    <property type="entry name" value="Winged helix-like DNA-binding domain superfamily/Winged helix DNA-binding domain"/>
    <property type="match status" value="1"/>
</dbReference>
<dbReference type="InterPro" id="IPR036388">
    <property type="entry name" value="WH-like_DNA-bd_sf"/>
</dbReference>
<dbReference type="GO" id="GO:0003677">
    <property type="term" value="F:DNA binding"/>
    <property type="evidence" value="ECO:0007669"/>
    <property type="project" value="UniProtKB-KW"/>
</dbReference>
<dbReference type="PANTHER" id="PTHR42756:SF1">
    <property type="entry name" value="TRANSCRIPTIONAL REPRESSOR OF EMRAB OPERON"/>
    <property type="match status" value="1"/>
</dbReference>
<gene>
    <name evidence="5" type="ORF">HNR50_000280</name>
</gene>
<evidence type="ECO:0000256" key="2">
    <source>
        <dbReference type="ARBA" id="ARBA00023125"/>
    </source>
</evidence>
<evidence type="ECO:0000313" key="6">
    <source>
        <dbReference type="Proteomes" id="UP000587760"/>
    </source>
</evidence>
<keyword evidence="6" id="KW-1185">Reference proteome</keyword>
<keyword evidence="3" id="KW-0804">Transcription</keyword>
<evidence type="ECO:0000259" key="4">
    <source>
        <dbReference type="PROSITE" id="PS50995"/>
    </source>
</evidence>
<proteinExistence type="predicted"/>
<evidence type="ECO:0000256" key="3">
    <source>
        <dbReference type="ARBA" id="ARBA00023163"/>
    </source>
</evidence>
<keyword evidence="2 5" id="KW-0238">DNA-binding</keyword>
<protein>
    <submittedName>
        <fullName evidence="5">DNA-binding MarR family transcriptional regulator</fullName>
    </submittedName>
</protein>
<feature type="domain" description="HTH marR-type" evidence="4">
    <location>
        <begin position="3"/>
        <end position="139"/>
    </location>
</feature>
<dbReference type="EMBL" id="JACHGJ010000001">
    <property type="protein sequence ID" value="MBB6478647.1"/>
    <property type="molecule type" value="Genomic_DNA"/>
</dbReference>
<dbReference type="InterPro" id="IPR000835">
    <property type="entry name" value="HTH_MarR-typ"/>
</dbReference>
<dbReference type="AlphaFoldDB" id="A0A841R657"/>
<comment type="caution">
    <text evidence="5">The sequence shown here is derived from an EMBL/GenBank/DDBJ whole genome shotgun (WGS) entry which is preliminary data.</text>
</comment>